<evidence type="ECO:0000313" key="1">
    <source>
        <dbReference type="EMBL" id="AHA28053.1"/>
    </source>
</evidence>
<dbReference type="InterPro" id="IPR038696">
    <property type="entry name" value="IalB_sf"/>
</dbReference>
<dbReference type="HOGENOM" id="CLU_100562_2_0_5"/>
<dbReference type="STRING" id="1261131.lam_707"/>
<keyword evidence="2" id="KW-1185">Reference proteome</keyword>
<dbReference type="Proteomes" id="UP000017862">
    <property type="component" value="Chromosome"/>
</dbReference>
<evidence type="ECO:0000313" key="2">
    <source>
        <dbReference type="Proteomes" id="UP000017862"/>
    </source>
</evidence>
<dbReference type="Gene3D" id="2.60.40.1880">
    <property type="entry name" value="Invasion associated locus B (IalB) protein"/>
    <property type="match status" value="1"/>
</dbReference>
<organism evidence="1 2">
    <name type="scientific">Candidatus Liberibacter americanus str. Sao Paulo</name>
    <dbReference type="NCBI Taxonomy" id="1261131"/>
    <lineage>
        <taxon>Bacteria</taxon>
        <taxon>Pseudomonadati</taxon>
        <taxon>Pseudomonadota</taxon>
        <taxon>Alphaproteobacteria</taxon>
        <taxon>Hyphomicrobiales</taxon>
        <taxon>Rhizobiaceae</taxon>
        <taxon>Liberibacter</taxon>
    </lineage>
</organism>
<reference evidence="1 2" key="1">
    <citation type="journal article" date="2014" name="Mol. Plant Microbe Interact.">
        <title>The complete genome sequence of Candidatus Liberibacter americanus, associated with citrus Huanglongbing.</title>
        <authorList>
            <person name="Wulff N.A."/>
            <person name="Zhang S."/>
            <person name="Setubal J.C."/>
            <person name="Almeida N.F."/>
            <person name="Martins E.C."/>
            <person name="Harakava R."/>
            <person name="Kumar D."/>
            <person name="Rangel L.T."/>
            <person name="Foissac X."/>
            <person name="Bove J."/>
            <person name="Gabriel D.W."/>
        </authorList>
    </citation>
    <scope>NUCLEOTIDE SEQUENCE [LARGE SCALE GENOMIC DNA]</scope>
    <source>
        <strain evidence="1 2">Sao Paulo</strain>
    </source>
</reference>
<name>U6B5J9_9HYPH</name>
<sequence length="171" mass="19497">MFALLFIIGKLNIIYAENRTTSVSWISNFGNWSVNRDKYFCYAISSPIISKPSTNINHGNNYFIIASNPEKKGSYVLEAVMDYPLDKNKNISLQVKGKNSNEKIFTMNFYNDHRTIFPPESDNDVDLLIKSMKMGKDLILKAKSKRGTDTEYVYSLNGLSKALEDIGRCQE</sequence>
<dbReference type="eggNOG" id="COG5342">
    <property type="taxonomic scope" value="Bacteria"/>
</dbReference>
<gene>
    <name evidence="1" type="ORF">lam_707</name>
</gene>
<dbReference type="KEGG" id="lar:lam_707"/>
<protein>
    <submittedName>
        <fullName evidence="1">Uncharacterized protein</fullName>
    </submittedName>
</protein>
<dbReference type="RefSeq" id="WP_007557400.1">
    <property type="nucleotide sequence ID" value="NC_022793.1"/>
</dbReference>
<accession>U6B5J9</accession>
<dbReference type="AlphaFoldDB" id="U6B5J9"/>
<dbReference type="EMBL" id="CP006604">
    <property type="protein sequence ID" value="AHA28053.1"/>
    <property type="molecule type" value="Genomic_DNA"/>
</dbReference>
<dbReference type="PATRIC" id="fig|1261131.3.peg.677"/>
<proteinExistence type="predicted"/>